<dbReference type="Pfam" id="PF13280">
    <property type="entry name" value="WYL"/>
    <property type="match status" value="1"/>
</dbReference>
<proteinExistence type="predicted"/>
<dbReference type="AlphaFoldDB" id="A0A2P7Q0C0"/>
<dbReference type="InterPro" id="IPR051534">
    <property type="entry name" value="CBASS_pafABC_assoc_protein"/>
</dbReference>
<evidence type="ECO:0000313" key="3">
    <source>
        <dbReference type="Proteomes" id="UP000241434"/>
    </source>
</evidence>
<organism evidence="2 3">
    <name type="scientific">Peptostreptococcus russellii</name>
    <dbReference type="NCBI Taxonomy" id="215200"/>
    <lineage>
        <taxon>Bacteria</taxon>
        <taxon>Bacillati</taxon>
        <taxon>Bacillota</taxon>
        <taxon>Clostridia</taxon>
        <taxon>Peptostreptococcales</taxon>
        <taxon>Peptostreptococcaceae</taxon>
        <taxon>Peptostreptococcus</taxon>
    </lineage>
</organism>
<keyword evidence="3" id="KW-1185">Reference proteome</keyword>
<dbReference type="PANTHER" id="PTHR34580:SF1">
    <property type="entry name" value="PROTEIN PAFC"/>
    <property type="match status" value="1"/>
</dbReference>
<dbReference type="OrthoDB" id="9815009at2"/>
<dbReference type="RefSeq" id="WP_106776845.1">
    <property type="nucleotide sequence ID" value="NZ_JYGE01000004.1"/>
</dbReference>
<comment type="caution">
    <text evidence="2">The sequence shown here is derived from an EMBL/GenBank/DDBJ whole genome shotgun (WGS) entry which is preliminary data.</text>
</comment>
<dbReference type="PROSITE" id="PS52050">
    <property type="entry name" value="WYL"/>
    <property type="match status" value="1"/>
</dbReference>
<evidence type="ECO:0000259" key="1">
    <source>
        <dbReference type="Pfam" id="PF13280"/>
    </source>
</evidence>
<dbReference type="EMBL" id="JYGE01000004">
    <property type="protein sequence ID" value="PSJ31387.1"/>
    <property type="molecule type" value="Genomic_DNA"/>
</dbReference>
<reference evidence="2" key="1">
    <citation type="thesis" date="2015" institute="Rutgers" country="The State University of New Jersey, 14 College Farm Rd., New Brunswick, NJ, USA">
        <title>Ammonia toxicity in bacteria and its implications for treatment of and resource recovery from highly nitrogenous organic wastes.</title>
        <authorList>
            <person name="Luther A.K."/>
        </authorList>
    </citation>
    <scope>NUCLEOTIDE SEQUENCE</scope>
    <source>
        <strain evidence="2">RT-10B</strain>
    </source>
</reference>
<dbReference type="InterPro" id="IPR026881">
    <property type="entry name" value="WYL_dom"/>
</dbReference>
<name>A0A2P7Q0C0_9FIRM</name>
<dbReference type="Proteomes" id="UP000241434">
    <property type="component" value="Unassembled WGS sequence"/>
</dbReference>
<protein>
    <recommendedName>
        <fullName evidence="1">WYL domain-containing protein</fullName>
    </recommendedName>
</protein>
<sequence length="305" mass="36355">MKVGLTIEKDVHERIERELKNYDLKFNTFINRLIESSEDLVPAYSEIDKDKRKNKTVNVLINKRNKRKWNNIINEQKDRHQSEILRGYIVSYLSKPLNIRELIIFNSTVRDIKNAIFNKSSLKIKYLKDAKGEYRIVEPYRIKTTPKEEYNYLVAYCKKKKDFRSFRISRILEVKASKSELEQKNNGILKRVDKYFDAFLSYGEYVKIKFNDDGLKSLKKITLNRPLEVDKKTMYKNKEINKILKLDETELKDNHIKVFECTEAQAEVYFFQFLEKVLIMSPKSLRDTMELRLKKAIGLIDQLDN</sequence>
<evidence type="ECO:0000313" key="2">
    <source>
        <dbReference type="EMBL" id="PSJ31387.1"/>
    </source>
</evidence>
<feature type="domain" description="WYL" evidence="1">
    <location>
        <begin position="108"/>
        <end position="175"/>
    </location>
</feature>
<accession>A0A2P7Q0C0</accession>
<gene>
    <name evidence="2" type="ORF">UF10_05530</name>
</gene>
<dbReference type="PANTHER" id="PTHR34580">
    <property type="match status" value="1"/>
</dbReference>